<dbReference type="InterPro" id="IPR037167">
    <property type="entry name" value="Peptidase_S11_C_sf"/>
</dbReference>
<dbReference type="Gene3D" id="3.40.710.10">
    <property type="entry name" value="DD-peptidase/beta-lactamase superfamily"/>
    <property type="match status" value="1"/>
</dbReference>
<feature type="chain" id="PRO_5012099721" description="serine-type D-Ala-D-Ala carboxypeptidase" evidence="14">
    <location>
        <begin position="34"/>
        <end position="404"/>
    </location>
</feature>
<dbReference type="SUPFAM" id="SSF69189">
    <property type="entry name" value="Penicillin-binding protein associated domain"/>
    <property type="match status" value="1"/>
</dbReference>
<evidence type="ECO:0000256" key="2">
    <source>
        <dbReference type="ARBA" id="ARBA00004752"/>
    </source>
</evidence>
<dbReference type="GO" id="GO:0008360">
    <property type="term" value="P:regulation of cell shape"/>
    <property type="evidence" value="ECO:0007669"/>
    <property type="project" value="UniProtKB-KW"/>
</dbReference>
<evidence type="ECO:0000256" key="5">
    <source>
        <dbReference type="ARBA" id="ARBA00022645"/>
    </source>
</evidence>
<evidence type="ECO:0000313" key="17">
    <source>
        <dbReference type="Proteomes" id="UP000192656"/>
    </source>
</evidence>
<evidence type="ECO:0000256" key="10">
    <source>
        <dbReference type="ARBA" id="ARBA00022984"/>
    </source>
</evidence>
<dbReference type="UniPathway" id="UPA00219"/>
<dbReference type="Pfam" id="PF07943">
    <property type="entry name" value="PBP5_C"/>
    <property type="match status" value="1"/>
</dbReference>
<keyword evidence="17" id="KW-1185">Reference proteome</keyword>
<dbReference type="GO" id="GO:0006508">
    <property type="term" value="P:proteolysis"/>
    <property type="evidence" value="ECO:0007669"/>
    <property type="project" value="UniProtKB-KW"/>
</dbReference>
<evidence type="ECO:0000256" key="7">
    <source>
        <dbReference type="ARBA" id="ARBA00022729"/>
    </source>
</evidence>
<comment type="catalytic activity">
    <reaction evidence="12">
        <text>Preferential cleavage: (Ac)2-L-Lys-D-Ala-|-D-Ala. Also transpeptidation of peptidyl-alanyl moieties that are N-acyl substituents of D-alanine.</text>
        <dbReference type="EC" id="3.4.16.4"/>
    </reaction>
</comment>
<keyword evidence="7 14" id="KW-0732">Signal</keyword>
<dbReference type="InterPro" id="IPR018044">
    <property type="entry name" value="Peptidase_S11"/>
</dbReference>
<dbReference type="PANTHER" id="PTHR21581">
    <property type="entry name" value="D-ALANYL-D-ALANINE CARBOXYPEPTIDASE"/>
    <property type="match status" value="1"/>
</dbReference>
<keyword evidence="11" id="KW-0961">Cell wall biogenesis/degradation</keyword>
<sequence length="404" mass="42627">MSSCPVHCSKSRLARAACLGGLALFVIASSSKAQDAAQASAYGLTTEAPRALFVEDRTGTVILSKNAAEPFPPASLAKLMTMEIVFEAIESGEISLASEYPVSEHAWRTGGAPSGTSTMFAAIKSSVPVSALIRGTIIQAANDGAIILAEGLEGSEEAFAKRMNDRAAELGLKDSHFVNPTGLPAEGQKTSARDLVTLARHLREAHPDLYKIFAEPAFEWNGIFQRNRNPVLAETIGGEGIGTGYTENSGYSLMAVVSRGDRLFYLALSGLPSGAEREAEARRLLDFGFDGLVETDILSAGAVVASVPVFNGAGESVSVRVDRPVRILLPEASLGDVEARIRFEGPLIAPVEDGDEVGVLDIQVADETVYSQTVYASGSVPVGSFTDRAVGAMEELALGWTRSF</sequence>
<dbReference type="Proteomes" id="UP000192656">
    <property type="component" value="Unassembled WGS sequence"/>
</dbReference>
<comment type="pathway">
    <text evidence="2">Cell wall biogenesis; peptidoglycan biosynthesis.</text>
</comment>
<evidence type="ECO:0000256" key="1">
    <source>
        <dbReference type="ARBA" id="ARBA00003217"/>
    </source>
</evidence>
<dbReference type="OrthoDB" id="7912889at2"/>
<evidence type="ECO:0000256" key="9">
    <source>
        <dbReference type="ARBA" id="ARBA00022960"/>
    </source>
</evidence>
<dbReference type="AlphaFoldDB" id="A0A1W2E2J4"/>
<dbReference type="SUPFAM" id="SSF56601">
    <property type="entry name" value="beta-lactamase/transpeptidase-like"/>
    <property type="match status" value="1"/>
</dbReference>
<evidence type="ECO:0000259" key="15">
    <source>
        <dbReference type="SMART" id="SM00936"/>
    </source>
</evidence>
<evidence type="ECO:0000256" key="12">
    <source>
        <dbReference type="ARBA" id="ARBA00034000"/>
    </source>
</evidence>
<comment type="similarity">
    <text evidence="3 13">Belongs to the peptidase S11 family.</text>
</comment>
<feature type="signal peptide" evidence="14">
    <location>
        <begin position="1"/>
        <end position="33"/>
    </location>
</feature>
<dbReference type="GO" id="GO:0009002">
    <property type="term" value="F:serine-type D-Ala-D-Ala carboxypeptidase activity"/>
    <property type="evidence" value="ECO:0007669"/>
    <property type="project" value="UniProtKB-EC"/>
</dbReference>
<proteinExistence type="inferred from homology"/>
<gene>
    <name evidence="16" type="ORF">SAMN06297251_1206</name>
</gene>
<name>A0A1W2E2J4_9HYPH</name>
<keyword evidence="9" id="KW-0133">Cell shape</keyword>
<evidence type="ECO:0000256" key="11">
    <source>
        <dbReference type="ARBA" id="ARBA00023316"/>
    </source>
</evidence>
<keyword evidence="8" id="KW-0378">Hydrolase</keyword>
<evidence type="ECO:0000256" key="13">
    <source>
        <dbReference type="RuleBase" id="RU004016"/>
    </source>
</evidence>
<keyword evidence="6" id="KW-0645">Protease</keyword>
<dbReference type="Gene3D" id="2.60.410.10">
    <property type="entry name" value="D-Ala-D-Ala carboxypeptidase, C-terminal domain"/>
    <property type="match status" value="1"/>
</dbReference>
<feature type="domain" description="Peptidase S11 D-Ala-D-Ala carboxypeptidase A C-terminal" evidence="15">
    <location>
        <begin position="292"/>
        <end position="382"/>
    </location>
</feature>
<organism evidence="16 17">
    <name type="scientific">Fulvimarina manganoxydans</name>
    <dbReference type="NCBI Taxonomy" id="937218"/>
    <lineage>
        <taxon>Bacteria</taxon>
        <taxon>Pseudomonadati</taxon>
        <taxon>Pseudomonadota</taxon>
        <taxon>Alphaproteobacteria</taxon>
        <taxon>Hyphomicrobiales</taxon>
        <taxon>Aurantimonadaceae</taxon>
        <taxon>Fulvimarina</taxon>
    </lineage>
</organism>
<evidence type="ECO:0000256" key="4">
    <source>
        <dbReference type="ARBA" id="ARBA00012448"/>
    </source>
</evidence>
<dbReference type="EMBL" id="FWXR01000020">
    <property type="protein sequence ID" value="SMD03632.1"/>
    <property type="molecule type" value="Genomic_DNA"/>
</dbReference>
<dbReference type="STRING" id="937218.SAMN06297251_1206"/>
<dbReference type="Pfam" id="PF00768">
    <property type="entry name" value="Peptidase_S11"/>
    <property type="match status" value="1"/>
</dbReference>
<evidence type="ECO:0000256" key="8">
    <source>
        <dbReference type="ARBA" id="ARBA00022801"/>
    </source>
</evidence>
<protein>
    <recommendedName>
        <fullName evidence="4">serine-type D-Ala-D-Ala carboxypeptidase</fullName>
        <ecNumber evidence="4">3.4.16.4</ecNumber>
    </recommendedName>
</protein>
<comment type="function">
    <text evidence="1">Removes C-terminal D-alanyl residues from sugar-peptide cell wall precursors.</text>
</comment>
<dbReference type="InterPro" id="IPR012907">
    <property type="entry name" value="Peptidase_S11_C"/>
</dbReference>
<dbReference type="GO" id="GO:0009252">
    <property type="term" value="P:peptidoglycan biosynthetic process"/>
    <property type="evidence" value="ECO:0007669"/>
    <property type="project" value="UniProtKB-UniPathway"/>
</dbReference>
<dbReference type="InterPro" id="IPR015956">
    <property type="entry name" value="Peniciliin-bd_prot_C_sf"/>
</dbReference>
<dbReference type="InterPro" id="IPR001967">
    <property type="entry name" value="Peptidase_S11_N"/>
</dbReference>
<dbReference type="InterPro" id="IPR012338">
    <property type="entry name" value="Beta-lactam/transpept-like"/>
</dbReference>
<dbReference type="GO" id="GO:0071555">
    <property type="term" value="P:cell wall organization"/>
    <property type="evidence" value="ECO:0007669"/>
    <property type="project" value="UniProtKB-KW"/>
</dbReference>
<dbReference type="EC" id="3.4.16.4" evidence="4"/>
<dbReference type="PANTHER" id="PTHR21581:SF6">
    <property type="entry name" value="TRAFFICKING PROTEIN PARTICLE COMPLEX SUBUNIT 12"/>
    <property type="match status" value="1"/>
</dbReference>
<evidence type="ECO:0000256" key="6">
    <source>
        <dbReference type="ARBA" id="ARBA00022670"/>
    </source>
</evidence>
<evidence type="ECO:0000313" key="16">
    <source>
        <dbReference type="EMBL" id="SMD03632.1"/>
    </source>
</evidence>
<dbReference type="PRINTS" id="PR00725">
    <property type="entry name" value="DADACBPTASE1"/>
</dbReference>
<keyword evidence="10" id="KW-0573">Peptidoglycan synthesis</keyword>
<evidence type="ECO:0000256" key="14">
    <source>
        <dbReference type="SAM" id="SignalP"/>
    </source>
</evidence>
<evidence type="ECO:0000256" key="3">
    <source>
        <dbReference type="ARBA" id="ARBA00007164"/>
    </source>
</evidence>
<accession>A0A1W2E2J4</accession>
<keyword evidence="5 16" id="KW-0121">Carboxypeptidase</keyword>
<dbReference type="SMART" id="SM00936">
    <property type="entry name" value="PBP5_C"/>
    <property type="match status" value="1"/>
</dbReference>
<reference evidence="16 17" key="1">
    <citation type="submission" date="2017-04" db="EMBL/GenBank/DDBJ databases">
        <authorList>
            <person name="Afonso C.L."/>
            <person name="Miller P.J."/>
            <person name="Scott M.A."/>
            <person name="Spackman E."/>
            <person name="Goraichik I."/>
            <person name="Dimitrov K.M."/>
            <person name="Suarez D.L."/>
            <person name="Swayne D.E."/>
        </authorList>
    </citation>
    <scope>NUCLEOTIDE SEQUENCE [LARGE SCALE GENOMIC DNA]</scope>
    <source>
        <strain evidence="16 17">CGMCC 1.10972</strain>
    </source>
</reference>